<gene>
    <name evidence="2" type="ORF">GCM10010995_27500</name>
</gene>
<proteinExistence type="predicted"/>
<keyword evidence="3" id="KW-1185">Reference proteome</keyword>
<evidence type="ECO:0000313" key="3">
    <source>
        <dbReference type="Proteomes" id="UP000636949"/>
    </source>
</evidence>
<reference evidence="2" key="2">
    <citation type="submission" date="2020-09" db="EMBL/GenBank/DDBJ databases">
        <authorList>
            <person name="Sun Q."/>
            <person name="Zhou Y."/>
        </authorList>
    </citation>
    <scope>NUCLEOTIDE SEQUENCE</scope>
    <source>
        <strain evidence="2">CGMCC 1.15758</strain>
    </source>
</reference>
<protein>
    <recommendedName>
        <fullName evidence="1">Transposase IS701-like DDE domain-containing protein</fullName>
    </recommendedName>
</protein>
<dbReference type="InterPro" id="IPR012337">
    <property type="entry name" value="RNaseH-like_sf"/>
</dbReference>
<dbReference type="Pfam" id="PF13546">
    <property type="entry name" value="DDE_5"/>
    <property type="match status" value="1"/>
</dbReference>
<dbReference type="AlphaFoldDB" id="A0A8J2Z710"/>
<evidence type="ECO:0000313" key="2">
    <source>
        <dbReference type="EMBL" id="GGG08463.1"/>
    </source>
</evidence>
<evidence type="ECO:0000259" key="1">
    <source>
        <dbReference type="Pfam" id="PF13546"/>
    </source>
</evidence>
<comment type="caution">
    <text evidence="2">The sequence shown here is derived from an EMBL/GenBank/DDBJ whole genome shotgun (WGS) entry which is preliminary data.</text>
</comment>
<feature type="domain" description="Transposase IS701-like DDE" evidence="1">
    <location>
        <begin position="20"/>
        <end position="207"/>
    </location>
</feature>
<name>A0A8J2Z710_9GAMM</name>
<dbReference type="InterPro" id="IPR038721">
    <property type="entry name" value="IS701-like_DDE_dom"/>
</dbReference>
<organism evidence="2 3">
    <name type="scientific">Cysteiniphilum litorale</name>
    <dbReference type="NCBI Taxonomy" id="2056700"/>
    <lineage>
        <taxon>Bacteria</taxon>
        <taxon>Pseudomonadati</taxon>
        <taxon>Pseudomonadota</taxon>
        <taxon>Gammaproteobacteria</taxon>
        <taxon>Thiotrichales</taxon>
        <taxon>Fastidiosibacteraceae</taxon>
        <taxon>Cysteiniphilum</taxon>
    </lineage>
</organism>
<dbReference type="SUPFAM" id="SSF53098">
    <property type="entry name" value="Ribonuclease H-like"/>
    <property type="match status" value="1"/>
</dbReference>
<sequence>MLSSQGFVSEAYLASGCVKHWGSYYKWIEKGQWSWLNLSRQLIGFILRQFPARWRFWVIDDTLVLRLSTKAPSSQTHYDHSHKGNRPHYVRGQCWVVLGCVLGGLSRLIGIPVLARLSKVSGNTNKLDIACTLIRAVSSFFCKQDVLLLDCWYMKAKVILYALQHDLIVIGQARIDTALYFVPVTVTKRRGRPRKYGIKIENGDIQSMRKQYITARLYGRKQRLRYCEIAAVARFLNGRIVRAVWCEFELTDGVWSKPRLLLCSHAEVSGVDVILGYARRYYIEPVFDDVKNRWGWKNAWQQTRQVLHRWTHLIFAAYALPKLLILKLAEWKFDLNVIPWRQNQPMTAGLVRIWLWRIFSQFEIRAAWCAKARKFTIPISHINRGRHRKVDKAA</sequence>
<dbReference type="Proteomes" id="UP000636949">
    <property type="component" value="Unassembled WGS sequence"/>
</dbReference>
<reference evidence="2" key="1">
    <citation type="journal article" date="2014" name="Int. J. Syst. Evol. Microbiol.">
        <title>Complete genome sequence of Corynebacterium casei LMG S-19264T (=DSM 44701T), isolated from a smear-ripened cheese.</title>
        <authorList>
            <consortium name="US DOE Joint Genome Institute (JGI-PGF)"/>
            <person name="Walter F."/>
            <person name="Albersmeier A."/>
            <person name="Kalinowski J."/>
            <person name="Ruckert C."/>
        </authorList>
    </citation>
    <scope>NUCLEOTIDE SEQUENCE</scope>
    <source>
        <strain evidence="2">CGMCC 1.15758</strain>
    </source>
</reference>
<accession>A0A8J2Z710</accession>
<dbReference type="EMBL" id="BMJS01000070">
    <property type="protein sequence ID" value="GGG08463.1"/>
    <property type="molecule type" value="Genomic_DNA"/>
</dbReference>